<evidence type="ECO:0000313" key="1">
    <source>
        <dbReference type="EMBL" id="KAF2178149.1"/>
    </source>
</evidence>
<keyword evidence="2" id="KW-1185">Reference proteome</keyword>
<gene>
    <name evidence="1" type="ORF">K469DRAFT_339973</name>
</gene>
<dbReference type="OrthoDB" id="5342924at2759"/>
<protein>
    <submittedName>
        <fullName evidence="1">Uncharacterized protein</fullName>
    </submittedName>
</protein>
<proteinExistence type="predicted"/>
<organism evidence="1 2">
    <name type="scientific">Zopfia rhizophila CBS 207.26</name>
    <dbReference type="NCBI Taxonomy" id="1314779"/>
    <lineage>
        <taxon>Eukaryota</taxon>
        <taxon>Fungi</taxon>
        <taxon>Dikarya</taxon>
        <taxon>Ascomycota</taxon>
        <taxon>Pezizomycotina</taxon>
        <taxon>Dothideomycetes</taxon>
        <taxon>Dothideomycetes incertae sedis</taxon>
        <taxon>Zopfiaceae</taxon>
        <taxon>Zopfia</taxon>
    </lineage>
</organism>
<name>A0A6A6DIT2_9PEZI</name>
<evidence type="ECO:0000313" key="2">
    <source>
        <dbReference type="Proteomes" id="UP000800200"/>
    </source>
</evidence>
<dbReference type="AlphaFoldDB" id="A0A6A6DIT2"/>
<reference evidence="1" key="1">
    <citation type="journal article" date="2020" name="Stud. Mycol.">
        <title>101 Dothideomycetes genomes: a test case for predicting lifestyles and emergence of pathogens.</title>
        <authorList>
            <person name="Haridas S."/>
            <person name="Albert R."/>
            <person name="Binder M."/>
            <person name="Bloem J."/>
            <person name="Labutti K."/>
            <person name="Salamov A."/>
            <person name="Andreopoulos B."/>
            <person name="Baker S."/>
            <person name="Barry K."/>
            <person name="Bills G."/>
            <person name="Bluhm B."/>
            <person name="Cannon C."/>
            <person name="Castanera R."/>
            <person name="Culley D."/>
            <person name="Daum C."/>
            <person name="Ezra D."/>
            <person name="Gonzalez J."/>
            <person name="Henrissat B."/>
            <person name="Kuo A."/>
            <person name="Liang C."/>
            <person name="Lipzen A."/>
            <person name="Lutzoni F."/>
            <person name="Magnuson J."/>
            <person name="Mondo S."/>
            <person name="Nolan M."/>
            <person name="Ohm R."/>
            <person name="Pangilinan J."/>
            <person name="Park H.-J."/>
            <person name="Ramirez L."/>
            <person name="Alfaro M."/>
            <person name="Sun H."/>
            <person name="Tritt A."/>
            <person name="Yoshinaga Y."/>
            <person name="Zwiers L.-H."/>
            <person name="Turgeon B."/>
            <person name="Goodwin S."/>
            <person name="Spatafora J."/>
            <person name="Crous P."/>
            <person name="Grigoriev I."/>
        </authorList>
    </citation>
    <scope>NUCLEOTIDE SEQUENCE</scope>
    <source>
        <strain evidence="1">CBS 207.26</strain>
    </source>
</reference>
<dbReference type="Proteomes" id="UP000800200">
    <property type="component" value="Unassembled WGS sequence"/>
</dbReference>
<sequence length="128" mass="14057">MGSLPQQILMSGRLSLRQYVFRTRNADGDTRQLLWANAFTIATVLPSAVADGLAELQRLWTTAAANGDIGNFKFRKDAAFTTQALQPSVVTRCAQTLFVPNKAVSLEFPSLRNISLVELTRVCGSVRQ</sequence>
<dbReference type="EMBL" id="ML994678">
    <property type="protein sequence ID" value="KAF2178149.1"/>
    <property type="molecule type" value="Genomic_DNA"/>
</dbReference>
<accession>A0A6A6DIT2</accession>